<name>A0AAW0W460_CHEQU</name>
<gene>
    <name evidence="2" type="ORF">OTU49_011386</name>
</gene>
<feature type="region of interest" description="Disordered" evidence="1">
    <location>
        <begin position="480"/>
        <end position="499"/>
    </location>
</feature>
<feature type="non-terminal residue" evidence="2">
    <location>
        <position position="760"/>
    </location>
</feature>
<sequence length="760" mass="79480">MNSMAGSCESPTDLTCVLKKVRAALEGRKHQSLQCHTLEVGEDGDGGQRDAGGNLDDVKEAFGACQTIEWKEQEYRYLRSKVIGHRRRDIVNGSTSRDLGGSTIPAVHKILLRSLSTPDAPQMETRNYKTFLRHRRASLALECRPPGSCNCAARDGKTWRRSEITAKEKVPVESEPDDLYESPSLACAKIVSYVKSNAWASRESLLSAASRSIGSSEEDNTSVILNPSLVIDASDNAALGKSGVPRSVSEETLIYRYDNPAEARSGGGEGEVPTPSSNIIVGEVPVPASTTSLHEVLVVASTTSVGEVFVPASTTSEGVAPVPTTTTSEGGAPVPASTTSEGGAPVPASTTSEGGAPVPASTTSEGEVPVVVSTTSVGEVPALASTTSLHEVPAAVSTTSEGGVSASFSCISEGGTPVLASTTSESGAPVPASTTSEGGAPQAASDISHSYIATSASLTDDPGGTTTLAASVASILDSIPHIDSDSDEDNENDGANSEPDVDCEAAVICVTAAEITHCYPPELPPLCEPEEDLCSSGEDWHLVQTQEPALLPHSEHVHNEGAFVGVGAPSLCPKYSAACVGVDSPSPFPGHTYEQFKIHVQSQPIQVQSQSSIYVQSHPSIYDQSHPSVHVQSQSIHVRSQSPSHSQEQSYNHAYSQCSSHALGHARVEEMGEGWRGEAPGKAAAALTGGYSNDGSAVVEVFMGVCGEAWAWLARCCDPAHPYALPLPPTPPRPSHHHPLLVLLPLQVLHLSPHLLHALK</sequence>
<evidence type="ECO:0000313" key="3">
    <source>
        <dbReference type="Proteomes" id="UP001445076"/>
    </source>
</evidence>
<reference evidence="2 3" key="1">
    <citation type="journal article" date="2024" name="BMC Genomics">
        <title>Genome assembly of redclaw crayfish (Cherax quadricarinatus) provides insights into its immune adaptation and hypoxia tolerance.</title>
        <authorList>
            <person name="Liu Z."/>
            <person name="Zheng J."/>
            <person name="Li H."/>
            <person name="Fang K."/>
            <person name="Wang S."/>
            <person name="He J."/>
            <person name="Zhou D."/>
            <person name="Weng S."/>
            <person name="Chi M."/>
            <person name="Gu Z."/>
            <person name="He J."/>
            <person name="Li F."/>
            <person name="Wang M."/>
        </authorList>
    </citation>
    <scope>NUCLEOTIDE SEQUENCE [LARGE SCALE GENOMIC DNA]</scope>
    <source>
        <strain evidence="2">ZL_2023a</strain>
    </source>
</reference>
<dbReference type="Proteomes" id="UP001445076">
    <property type="component" value="Unassembled WGS sequence"/>
</dbReference>
<dbReference type="EMBL" id="JARKIK010000087">
    <property type="protein sequence ID" value="KAK8723994.1"/>
    <property type="molecule type" value="Genomic_DNA"/>
</dbReference>
<feature type="compositionally biased region" description="Polar residues" evidence="1">
    <location>
        <begin position="419"/>
        <end position="437"/>
    </location>
</feature>
<comment type="caution">
    <text evidence="2">The sequence shown here is derived from an EMBL/GenBank/DDBJ whole genome shotgun (WGS) entry which is preliminary data.</text>
</comment>
<protein>
    <submittedName>
        <fullName evidence="2">Uncharacterized protein</fullName>
    </submittedName>
</protein>
<dbReference type="AlphaFoldDB" id="A0AAW0W460"/>
<accession>A0AAW0W460</accession>
<feature type="compositionally biased region" description="Polar residues" evidence="1">
    <location>
        <begin position="315"/>
        <end position="329"/>
    </location>
</feature>
<keyword evidence="3" id="KW-1185">Reference proteome</keyword>
<organism evidence="2 3">
    <name type="scientific">Cherax quadricarinatus</name>
    <name type="common">Australian red claw crayfish</name>
    <dbReference type="NCBI Taxonomy" id="27406"/>
    <lineage>
        <taxon>Eukaryota</taxon>
        <taxon>Metazoa</taxon>
        <taxon>Ecdysozoa</taxon>
        <taxon>Arthropoda</taxon>
        <taxon>Crustacea</taxon>
        <taxon>Multicrustacea</taxon>
        <taxon>Malacostraca</taxon>
        <taxon>Eumalacostraca</taxon>
        <taxon>Eucarida</taxon>
        <taxon>Decapoda</taxon>
        <taxon>Pleocyemata</taxon>
        <taxon>Astacidea</taxon>
        <taxon>Parastacoidea</taxon>
        <taxon>Parastacidae</taxon>
        <taxon>Cherax</taxon>
    </lineage>
</organism>
<evidence type="ECO:0000256" key="1">
    <source>
        <dbReference type="SAM" id="MobiDB-lite"/>
    </source>
</evidence>
<evidence type="ECO:0000313" key="2">
    <source>
        <dbReference type="EMBL" id="KAK8723994.1"/>
    </source>
</evidence>
<feature type="region of interest" description="Disordered" evidence="1">
    <location>
        <begin position="315"/>
        <end position="367"/>
    </location>
</feature>
<feature type="region of interest" description="Disordered" evidence="1">
    <location>
        <begin position="419"/>
        <end position="445"/>
    </location>
</feature>
<proteinExistence type="predicted"/>